<proteinExistence type="predicted"/>
<name>A0AAD9K3J5_RIDPI</name>
<dbReference type="AlphaFoldDB" id="A0AAD9K3J5"/>
<dbReference type="EMBL" id="JAODUO010001462">
    <property type="protein sequence ID" value="KAK2163408.1"/>
    <property type="molecule type" value="Genomic_DNA"/>
</dbReference>
<organism evidence="2 3">
    <name type="scientific">Ridgeia piscesae</name>
    <name type="common">Tubeworm</name>
    <dbReference type="NCBI Taxonomy" id="27915"/>
    <lineage>
        <taxon>Eukaryota</taxon>
        <taxon>Metazoa</taxon>
        <taxon>Spiralia</taxon>
        <taxon>Lophotrochozoa</taxon>
        <taxon>Annelida</taxon>
        <taxon>Polychaeta</taxon>
        <taxon>Sedentaria</taxon>
        <taxon>Canalipalpata</taxon>
        <taxon>Sabellida</taxon>
        <taxon>Siboglinidae</taxon>
        <taxon>Ridgeia</taxon>
    </lineage>
</organism>
<evidence type="ECO:0000313" key="2">
    <source>
        <dbReference type="EMBL" id="KAK2163408.1"/>
    </source>
</evidence>
<feature type="compositionally biased region" description="Basic and acidic residues" evidence="1">
    <location>
        <begin position="24"/>
        <end position="36"/>
    </location>
</feature>
<sequence>MNGKEDKVKKRKGKSRVAPTRTGDGGDLHEMEEKQPRNNKSTTKMFQMGGMDKNKLNVISNIEAGKYVTSKRKTTAQGKL</sequence>
<reference evidence="2" key="1">
    <citation type="journal article" date="2023" name="Mol. Biol. Evol.">
        <title>Third-Generation Sequencing Reveals the Adaptive Role of the Epigenome in Three Deep-Sea Polychaetes.</title>
        <authorList>
            <person name="Perez M."/>
            <person name="Aroh O."/>
            <person name="Sun Y."/>
            <person name="Lan Y."/>
            <person name="Juniper S.K."/>
            <person name="Young C.R."/>
            <person name="Angers B."/>
            <person name="Qian P.Y."/>
        </authorList>
    </citation>
    <scope>NUCLEOTIDE SEQUENCE</scope>
    <source>
        <strain evidence="2">R07B-5</strain>
    </source>
</reference>
<evidence type="ECO:0000313" key="3">
    <source>
        <dbReference type="Proteomes" id="UP001209878"/>
    </source>
</evidence>
<feature type="region of interest" description="Disordered" evidence="1">
    <location>
        <begin position="1"/>
        <end position="52"/>
    </location>
</feature>
<gene>
    <name evidence="2" type="ORF">NP493_1462g00067</name>
</gene>
<protein>
    <submittedName>
        <fullName evidence="2">Uncharacterized protein</fullName>
    </submittedName>
</protein>
<accession>A0AAD9K3J5</accession>
<evidence type="ECO:0000256" key="1">
    <source>
        <dbReference type="SAM" id="MobiDB-lite"/>
    </source>
</evidence>
<keyword evidence="3" id="KW-1185">Reference proteome</keyword>
<dbReference type="Proteomes" id="UP001209878">
    <property type="component" value="Unassembled WGS sequence"/>
</dbReference>
<comment type="caution">
    <text evidence="2">The sequence shown here is derived from an EMBL/GenBank/DDBJ whole genome shotgun (WGS) entry which is preliminary data.</text>
</comment>